<evidence type="ECO:0000256" key="1">
    <source>
        <dbReference type="SAM" id="MobiDB-lite"/>
    </source>
</evidence>
<comment type="caution">
    <text evidence="2">The sequence shown here is derived from an EMBL/GenBank/DDBJ whole genome shotgun (WGS) entry which is preliminary data.</text>
</comment>
<proteinExistence type="predicted"/>
<evidence type="ECO:0000313" key="3">
    <source>
        <dbReference type="Proteomes" id="UP001138500"/>
    </source>
</evidence>
<protein>
    <submittedName>
        <fullName evidence="2">Uncharacterized protein</fullName>
    </submittedName>
</protein>
<name>A0A9W7SJL9_9PEZI</name>
<dbReference type="Proteomes" id="UP001138500">
    <property type="component" value="Unassembled WGS sequence"/>
</dbReference>
<keyword evidence="3" id="KW-1185">Reference proteome</keyword>
<feature type="region of interest" description="Disordered" evidence="1">
    <location>
        <begin position="208"/>
        <end position="265"/>
    </location>
</feature>
<organism evidence="2 3">
    <name type="scientific">Teratosphaeria destructans</name>
    <dbReference type="NCBI Taxonomy" id="418781"/>
    <lineage>
        <taxon>Eukaryota</taxon>
        <taxon>Fungi</taxon>
        <taxon>Dikarya</taxon>
        <taxon>Ascomycota</taxon>
        <taxon>Pezizomycotina</taxon>
        <taxon>Dothideomycetes</taxon>
        <taxon>Dothideomycetidae</taxon>
        <taxon>Mycosphaerellales</taxon>
        <taxon>Teratosphaeriaceae</taxon>
        <taxon>Teratosphaeria</taxon>
    </lineage>
</organism>
<sequence length="278" mass="30535">MLGTRFAVFVTADIPNEAINAFLETSEGPSDGQALRLVDHEQFLALWPHVDNSSDRREDRLNVGWRSSYIGLGMDGCAAKLRTWAHKQPLLNPDCFLALDKNLTDNGMVRCCKVLERSEARGKSSAPVQSSSGVSAANMNPADIAAHFQGRLPRSSVYMPLPPALRPRMVDAQPVQEYLLSVALARQWPSVAKDRQLLDYMSHQPPGAFTEFPRAPAGYSPLTGDSNDMDIDDDDRTPTPTQTFPSVLGKRRPISSTGGRNPAKRMQISELLDGDVSM</sequence>
<evidence type="ECO:0000313" key="2">
    <source>
        <dbReference type="EMBL" id="KAH9816351.1"/>
    </source>
</evidence>
<reference evidence="2 3" key="2">
    <citation type="journal article" date="2021" name="Curr. Genet.">
        <title>Genetic response to nitrogen starvation in the aggressive Eucalyptus foliar pathogen Teratosphaeria destructans.</title>
        <authorList>
            <person name="Havenga M."/>
            <person name="Wingfield B.D."/>
            <person name="Wingfield M.J."/>
            <person name="Dreyer L.L."/>
            <person name="Roets F."/>
            <person name="Aylward J."/>
        </authorList>
    </citation>
    <scope>NUCLEOTIDE SEQUENCE [LARGE SCALE GENOMIC DNA]</scope>
    <source>
        <strain evidence="2">CMW44962</strain>
    </source>
</reference>
<dbReference type="OrthoDB" id="10307680at2759"/>
<dbReference type="AlphaFoldDB" id="A0A9W7SJL9"/>
<gene>
    <name evidence="2" type="ORF">Tdes44962_MAKER05618</name>
</gene>
<accession>A0A9W7SJL9</accession>
<reference evidence="2 3" key="1">
    <citation type="journal article" date="2018" name="IMA Fungus">
        <title>IMA Genome-F 10: Nine draft genome sequences of Claviceps purpurea s.lat., including C. arundinis, C. humidiphila, and C. cf. spartinae, pseudomolecules for the pitch canker pathogen Fusarium circinatum, draft genome of Davidsoniella eucalypti, Grosmannia galeiformis, Quambalaria eucalypti, and Teratosphaeria destructans.</title>
        <authorList>
            <person name="Wingfield B.D."/>
            <person name="Liu M."/>
            <person name="Nguyen H.D."/>
            <person name="Lane F.A."/>
            <person name="Morgan S.W."/>
            <person name="De Vos L."/>
            <person name="Wilken P.M."/>
            <person name="Duong T.A."/>
            <person name="Aylward J."/>
            <person name="Coetzee M.P."/>
            <person name="Dadej K."/>
            <person name="De Beer Z.W."/>
            <person name="Findlay W."/>
            <person name="Havenga M."/>
            <person name="Kolarik M."/>
            <person name="Menzies J.G."/>
            <person name="Naidoo K."/>
            <person name="Pochopski O."/>
            <person name="Shoukouhi P."/>
            <person name="Santana Q.C."/>
            <person name="Seifert K.A."/>
            <person name="Soal N."/>
            <person name="Steenkamp E.T."/>
            <person name="Tatham C.T."/>
            <person name="van der Nest M.A."/>
            <person name="Wingfield M.J."/>
        </authorList>
    </citation>
    <scope>NUCLEOTIDE SEQUENCE [LARGE SCALE GENOMIC DNA]</scope>
    <source>
        <strain evidence="2">CMW44962</strain>
    </source>
</reference>
<dbReference type="EMBL" id="RIBY02002411">
    <property type="protein sequence ID" value="KAH9816351.1"/>
    <property type="molecule type" value="Genomic_DNA"/>
</dbReference>